<dbReference type="EMBL" id="CP137573">
    <property type="protein sequence ID" value="WOX20176.1"/>
    <property type="molecule type" value="Genomic_DNA"/>
</dbReference>
<protein>
    <submittedName>
        <fullName evidence="1">Uncharacterized protein</fullName>
    </submittedName>
</protein>
<reference evidence="1 2" key="1">
    <citation type="submission" date="2023-10" db="EMBL/GenBank/DDBJ databases">
        <title>The genome sequence of Streptomyces sp. HUAS YS2.</title>
        <authorList>
            <person name="Mo P."/>
        </authorList>
    </citation>
    <scope>NUCLEOTIDE SEQUENCE [LARGE SCALE GENOMIC DNA]</scope>
    <source>
        <strain evidence="1 2">HUAS YS2</strain>
    </source>
</reference>
<name>A0ABZ0LL74_9ACTN</name>
<gene>
    <name evidence="1" type="ORF">R2D22_01730</name>
</gene>
<sequence length="126" mass="14184">MSLCVDVYIPRPDGSIEELLDTPEGSSDLAGFERWRTFVWGSDAVRALGARYFPVLADNDLRVPPGEIAEFRRECALLRENIPHVAARDDPNWTYEQLMNAISARLANIEDAARRAERIGAALIIW</sequence>
<dbReference type="Proteomes" id="UP001301731">
    <property type="component" value="Chromosome"/>
</dbReference>
<evidence type="ECO:0000313" key="1">
    <source>
        <dbReference type="EMBL" id="WOX20176.1"/>
    </source>
</evidence>
<keyword evidence="2" id="KW-1185">Reference proteome</keyword>
<proteinExistence type="predicted"/>
<accession>A0ABZ0LL74</accession>
<evidence type="ECO:0000313" key="2">
    <source>
        <dbReference type="Proteomes" id="UP001301731"/>
    </source>
</evidence>
<dbReference type="RefSeq" id="WP_318100470.1">
    <property type="nucleotide sequence ID" value="NZ_CP137573.1"/>
</dbReference>
<organism evidence="1 2">
    <name type="scientific">Streptomyces solicathayae</name>
    <dbReference type="NCBI Taxonomy" id="3081768"/>
    <lineage>
        <taxon>Bacteria</taxon>
        <taxon>Bacillati</taxon>
        <taxon>Actinomycetota</taxon>
        <taxon>Actinomycetes</taxon>
        <taxon>Kitasatosporales</taxon>
        <taxon>Streptomycetaceae</taxon>
        <taxon>Streptomyces</taxon>
    </lineage>
</organism>